<evidence type="ECO:0000259" key="1">
    <source>
        <dbReference type="Pfam" id="PF13649"/>
    </source>
</evidence>
<dbReference type="EMBL" id="RDSM01000005">
    <property type="protein sequence ID" value="RXH54183.1"/>
    <property type="molecule type" value="Genomic_DNA"/>
</dbReference>
<dbReference type="RefSeq" id="WP_161571127.1">
    <property type="nucleotide sequence ID" value="NZ_RDSM01000005.1"/>
</dbReference>
<reference evidence="2 3" key="1">
    <citation type="submission" date="2018-11" db="EMBL/GenBank/DDBJ databases">
        <authorList>
            <person name="Mardanov A.V."/>
            <person name="Ravin N.V."/>
            <person name="Dedysh S.N."/>
        </authorList>
    </citation>
    <scope>NUCLEOTIDE SEQUENCE [LARGE SCALE GENOMIC DNA]</scope>
    <source>
        <strain evidence="2 3">AF10</strain>
    </source>
</reference>
<keyword evidence="2" id="KW-0808">Transferase</keyword>
<gene>
    <name evidence="2" type="ORF">GRAN_4834</name>
</gene>
<dbReference type="PANTHER" id="PTHR43464:SF92">
    <property type="entry name" value="SLR1071 PROTEIN"/>
    <property type="match status" value="1"/>
</dbReference>
<dbReference type="GO" id="GO:0032259">
    <property type="term" value="P:methylation"/>
    <property type="evidence" value="ECO:0007669"/>
    <property type="project" value="UniProtKB-KW"/>
</dbReference>
<protein>
    <submittedName>
        <fullName evidence="2">SAM-dependent methyltransferase</fullName>
    </submittedName>
</protein>
<comment type="caution">
    <text evidence="2">The sequence shown here is derived from an EMBL/GenBank/DDBJ whole genome shotgun (WGS) entry which is preliminary data.</text>
</comment>
<dbReference type="Pfam" id="PF13649">
    <property type="entry name" value="Methyltransf_25"/>
    <property type="match status" value="1"/>
</dbReference>
<dbReference type="CDD" id="cd02440">
    <property type="entry name" value="AdoMet_MTases"/>
    <property type="match status" value="1"/>
</dbReference>
<dbReference type="InterPro" id="IPR029063">
    <property type="entry name" value="SAM-dependent_MTases_sf"/>
</dbReference>
<accession>A0A4Q0STB7</accession>
<name>A0A4Q0STB7_9BACT</name>
<proteinExistence type="predicted"/>
<dbReference type="Proteomes" id="UP000289437">
    <property type="component" value="Unassembled WGS sequence"/>
</dbReference>
<dbReference type="AlphaFoldDB" id="A0A4Q0STB7"/>
<sequence length="269" mass="29814">MATPSNPGHLAELYWNSAAETYEQDFSGTTVGKIRRGTVRKALDRTFQPGHRVLELCCGTGIDAVSLARRGVHVVACDISPRMIELARAHAAGEGVSPPPDFRVLAAEHLSSLTAEDLFDGAFSNFSGLNCVANLHDVSEDLGPLLKPKASLVICMMGRFVPLEILWFLAQGKPKRAFRRLLTSQTYSPTRGLIIRRPTVTQIESQMRPAFRLVRWTGIGIVVPPSYAESFAMRLPRLIRVLATIDRRIGSLPLFRNMADCVLLEFERE</sequence>
<evidence type="ECO:0000313" key="2">
    <source>
        <dbReference type="EMBL" id="RXH54183.1"/>
    </source>
</evidence>
<dbReference type="Gene3D" id="3.40.50.150">
    <property type="entry name" value="Vaccinia Virus protein VP39"/>
    <property type="match status" value="1"/>
</dbReference>
<dbReference type="PANTHER" id="PTHR43464">
    <property type="entry name" value="METHYLTRANSFERASE"/>
    <property type="match status" value="1"/>
</dbReference>
<keyword evidence="2" id="KW-0489">Methyltransferase</keyword>
<dbReference type="OrthoDB" id="9811589at2"/>
<dbReference type="GO" id="GO:0008168">
    <property type="term" value="F:methyltransferase activity"/>
    <property type="evidence" value="ECO:0007669"/>
    <property type="project" value="UniProtKB-KW"/>
</dbReference>
<keyword evidence="3" id="KW-1185">Reference proteome</keyword>
<dbReference type="InterPro" id="IPR041698">
    <property type="entry name" value="Methyltransf_25"/>
</dbReference>
<dbReference type="SUPFAM" id="SSF53335">
    <property type="entry name" value="S-adenosyl-L-methionine-dependent methyltransferases"/>
    <property type="match status" value="1"/>
</dbReference>
<organism evidence="2 3">
    <name type="scientific">Granulicella sibirica</name>
    <dbReference type="NCBI Taxonomy" id="2479048"/>
    <lineage>
        <taxon>Bacteria</taxon>
        <taxon>Pseudomonadati</taxon>
        <taxon>Acidobacteriota</taxon>
        <taxon>Terriglobia</taxon>
        <taxon>Terriglobales</taxon>
        <taxon>Acidobacteriaceae</taxon>
        <taxon>Granulicella</taxon>
    </lineage>
</organism>
<evidence type="ECO:0000313" key="3">
    <source>
        <dbReference type="Proteomes" id="UP000289437"/>
    </source>
</evidence>
<feature type="domain" description="Methyltransferase" evidence="1">
    <location>
        <begin position="53"/>
        <end position="148"/>
    </location>
</feature>
<reference evidence="3" key="2">
    <citation type="submission" date="2019-02" db="EMBL/GenBank/DDBJ databases">
        <title>Granulicella sibirica sp. nov., a psychrotolerant acidobacterium isolated from an organic soil layer in forested tundra, West Siberia.</title>
        <authorList>
            <person name="Oshkin I.Y."/>
            <person name="Kulichevskaya I.S."/>
            <person name="Rijpstra W.I.C."/>
            <person name="Sinninghe Damste J.S."/>
            <person name="Rakitin A.L."/>
            <person name="Ravin N.V."/>
            <person name="Dedysh S.N."/>
        </authorList>
    </citation>
    <scope>NUCLEOTIDE SEQUENCE [LARGE SCALE GENOMIC DNA]</scope>
    <source>
        <strain evidence="3">AF10</strain>
    </source>
</reference>